<gene>
    <name evidence="1" type="ORF">KUCAC02_021253</name>
</gene>
<reference evidence="1" key="1">
    <citation type="submission" date="2022-05" db="EMBL/GenBank/DDBJ databases">
        <title>Chromosome-level genome of Chaenocephalus aceratus.</title>
        <authorList>
            <person name="Park H."/>
        </authorList>
    </citation>
    <scope>NUCLEOTIDE SEQUENCE</scope>
    <source>
        <strain evidence="1">KU_202001</strain>
    </source>
</reference>
<name>A0ACB9XEV1_CHAAC</name>
<dbReference type="EMBL" id="CM043790">
    <property type="protein sequence ID" value="KAI4825573.1"/>
    <property type="molecule type" value="Genomic_DNA"/>
</dbReference>
<accession>A0ACB9XEV1</accession>
<sequence length="50" mass="5773">TWWQRIAKTGGMAFSKQPVWCVSRTCPHFKDPRDSGGCARRRRDAPSSHR</sequence>
<comment type="caution">
    <text evidence="1">The sequence shown here is derived from an EMBL/GenBank/DDBJ whole genome shotgun (WGS) entry which is preliminary data.</text>
</comment>
<feature type="non-terminal residue" evidence="1">
    <location>
        <position position="1"/>
    </location>
</feature>
<keyword evidence="2" id="KW-1185">Reference proteome</keyword>
<evidence type="ECO:0000313" key="1">
    <source>
        <dbReference type="EMBL" id="KAI4825573.1"/>
    </source>
</evidence>
<proteinExistence type="predicted"/>
<evidence type="ECO:0000313" key="2">
    <source>
        <dbReference type="Proteomes" id="UP001057452"/>
    </source>
</evidence>
<dbReference type="Proteomes" id="UP001057452">
    <property type="component" value="Chromosome 6"/>
</dbReference>
<feature type="non-terminal residue" evidence="1">
    <location>
        <position position="50"/>
    </location>
</feature>
<organism evidence="1 2">
    <name type="scientific">Chaenocephalus aceratus</name>
    <name type="common">Blackfin icefish</name>
    <name type="synonym">Chaenichthys aceratus</name>
    <dbReference type="NCBI Taxonomy" id="36190"/>
    <lineage>
        <taxon>Eukaryota</taxon>
        <taxon>Metazoa</taxon>
        <taxon>Chordata</taxon>
        <taxon>Craniata</taxon>
        <taxon>Vertebrata</taxon>
        <taxon>Euteleostomi</taxon>
        <taxon>Actinopterygii</taxon>
        <taxon>Neopterygii</taxon>
        <taxon>Teleostei</taxon>
        <taxon>Neoteleostei</taxon>
        <taxon>Acanthomorphata</taxon>
        <taxon>Eupercaria</taxon>
        <taxon>Perciformes</taxon>
        <taxon>Notothenioidei</taxon>
        <taxon>Channichthyidae</taxon>
        <taxon>Chaenocephalus</taxon>
    </lineage>
</organism>
<protein>
    <submittedName>
        <fullName evidence="1">Uncharacterized protein</fullName>
    </submittedName>
</protein>